<dbReference type="Proteomes" id="UP001209318">
    <property type="component" value="Unassembled WGS sequence"/>
</dbReference>
<keyword evidence="3" id="KW-1185">Reference proteome</keyword>
<proteinExistence type="predicted"/>
<dbReference type="AlphaFoldDB" id="A0AAE3LLK5"/>
<evidence type="ECO:0000313" key="2">
    <source>
        <dbReference type="EMBL" id="MCU9612041.1"/>
    </source>
</evidence>
<dbReference type="PANTHER" id="PTHR11851:SF186">
    <property type="entry name" value="INACTIVE METALLOPROTEASE YMFF-RELATED"/>
    <property type="match status" value="1"/>
</dbReference>
<evidence type="ECO:0000259" key="1">
    <source>
        <dbReference type="Pfam" id="PF05193"/>
    </source>
</evidence>
<dbReference type="NCBIfam" id="NF047422">
    <property type="entry name" value="YfmF_fam"/>
    <property type="match status" value="1"/>
</dbReference>
<dbReference type="InterPro" id="IPR007863">
    <property type="entry name" value="Peptidase_M16_C"/>
</dbReference>
<sequence length="425" mass="48516">MPEEMEKVIQNAGINFHLVKTDKYKTNTIVLKVKAPLTKEDATVRALLPNVLQSGTNTYQTATELRSYLENLYGATLNGDLQKKGEYHVISISMEIANEKFLTNSEPLLDSGLTLLAEVLFHPKLVNGVFDEEIVTKEKRTLKSRIQAVYDDKMRYANLRLVEEMCKNEPYSVPVNGNLDDVDGITSQQLFEYYQKVLAEDEFDLYIVGDIDEQQVVEICKEKFQLKARTPKEVAKGTEDTNKQENVVIERQDVAQGKLNIGLRTNVKYGEDEYFALQVFNGLFGGFPHSKLFMNVREKESLAYYAASRLESHKGLMMVMTGIETKNYEKAVTIIKNQLSAMKNGDFTDQELDQTKAVIQNQMLETLDTSRGLVEILYHNVISRKQVTDKLWQEKINQVSKEEIVQVGNKIQWDTVYFLSGMEGK</sequence>
<dbReference type="SUPFAM" id="SSF63411">
    <property type="entry name" value="LuxS/MPP-like metallohydrolase"/>
    <property type="match status" value="2"/>
</dbReference>
<dbReference type="EMBL" id="JAOUSF010000001">
    <property type="protein sequence ID" value="MCU9612041.1"/>
    <property type="molecule type" value="Genomic_DNA"/>
</dbReference>
<dbReference type="Pfam" id="PF05193">
    <property type="entry name" value="Peptidase_M16_C"/>
    <property type="match status" value="1"/>
</dbReference>
<reference evidence="2" key="1">
    <citation type="submission" date="2022-10" db="EMBL/GenBank/DDBJ databases">
        <title>Description of Fervidibacillus gen. nov. in the family Fervidibacillaceae fam. nov. with two species, Fervidibacillus albus sp. nov., and Fervidibacillus halotolerans sp. nov., isolated from tidal flat sediments.</title>
        <authorList>
            <person name="Kwon K.K."/>
            <person name="Yang S.-H."/>
        </authorList>
    </citation>
    <scope>NUCLEOTIDE SEQUENCE</scope>
    <source>
        <strain evidence="2">JCM 19140</strain>
    </source>
</reference>
<dbReference type="InterPro" id="IPR050361">
    <property type="entry name" value="MPP/UQCRC_Complex"/>
</dbReference>
<evidence type="ECO:0000313" key="3">
    <source>
        <dbReference type="Proteomes" id="UP001209318"/>
    </source>
</evidence>
<dbReference type="Gene3D" id="3.30.830.10">
    <property type="entry name" value="Metalloenzyme, LuxS/M16 peptidase-like"/>
    <property type="match status" value="2"/>
</dbReference>
<dbReference type="PANTHER" id="PTHR11851">
    <property type="entry name" value="METALLOPROTEASE"/>
    <property type="match status" value="1"/>
</dbReference>
<protein>
    <submittedName>
        <fullName evidence="2">Insulinase family protein</fullName>
    </submittedName>
</protein>
<comment type="caution">
    <text evidence="2">The sequence shown here is derived from an EMBL/GenBank/DDBJ whole genome shotgun (WGS) entry which is preliminary data.</text>
</comment>
<dbReference type="RefSeq" id="WP_263071175.1">
    <property type="nucleotide sequence ID" value="NZ_JAOUSF010000001.1"/>
</dbReference>
<dbReference type="GO" id="GO:0046872">
    <property type="term" value="F:metal ion binding"/>
    <property type="evidence" value="ECO:0007669"/>
    <property type="project" value="InterPro"/>
</dbReference>
<gene>
    <name evidence="2" type="ORF">OEV98_00525</name>
</gene>
<feature type="domain" description="Peptidase M16 C-terminal" evidence="1">
    <location>
        <begin position="185"/>
        <end position="357"/>
    </location>
</feature>
<accession>A0AAE3LLK5</accession>
<organism evidence="2 3">
    <name type="scientific">Perspicuibacillus lycopersici</name>
    <dbReference type="NCBI Taxonomy" id="1325689"/>
    <lineage>
        <taxon>Bacteria</taxon>
        <taxon>Bacillati</taxon>
        <taxon>Bacillota</taxon>
        <taxon>Bacilli</taxon>
        <taxon>Bacillales</taxon>
        <taxon>Bacillaceae</taxon>
        <taxon>Perspicuibacillus</taxon>
    </lineage>
</organism>
<name>A0AAE3LLK5_9BACI</name>
<dbReference type="InterPro" id="IPR011249">
    <property type="entry name" value="Metalloenz_LuxS/M16"/>
</dbReference>